<dbReference type="GO" id="GO:0016185">
    <property type="term" value="P:synaptic vesicle budding from presynaptic endocytic zone membrane"/>
    <property type="evidence" value="ECO:0007669"/>
    <property type="project" value="TreeGrafter"/>
</dbReference>
<comment type="subcellular location">
    <subcellularLocation>
        <location evidence="1">Cytoplasm</location>
    </subcellularLocation>
</comment>
<reference evidence="9" key="1">
    <citation type="journal article" date="2023" name="DNA Res.">
        <title>Chromosome-level genome assembly of Phrynocephalus forsythii using third-generation DNA sequencing and Hi-C analysis.</title>
        <authorList>
            <person name="Qi Y."/>
            <person name="Zhao W."/>
            <person name="Zhao Y."/>
            <person name="Niu C."/>
            <person name="Cao S."/>
            <person name="Zhang Y."/>
        </authorList>
    </citation>
    <scope>NUCLEOTIDE SEQUENCE</scope>
    <source>
        <tissue evidence="9">Muscle</tissue>
    </source>
</reference>
<dbReference type="Gene3D" id="1.20.120.1240">
    <property type="entry name" value="Dynamin, middle domain"/>
    <property type="match status" value="2"/>
</dbReference>
<feature type="domain" description="Dynamin-type G" evidence="8">
    <location>
        <begin position="55"/>
        <end position="327"/>
    </location>
</feature>
<evidence type="ECO:0000256" key="4">
    <source>
        <dbReference type="ARBA" id="ARBA00023134"/>
    </source>
</evidence>
<dbReference type="PROSITE" id="PS00410">
    <property type="entry name" value="G_DYNAMIN_1"/>
    <property type="match status" value="1"/>
</dbReference>
<dbReference type="GO" id="GO:0098793">
    <property type="term" value="C:presynapse"/>
    <property type="evidence" value="ECO:0007669"/>
    <property type="project" value="GOC"/>
</dbReference>
<dbReference type="InterPro" id="IPR020850">
    <property type="entry name" value="GED_dom"/>
</dbReference>
<evidence type="ECO:0000259" key="8">
    <source>
        <dbReference type="PROSITE" id="PS51718"/>
    </source>
</evidence>
<dbReference type="GO" id="GO:0003924">
    <property type="term" value="F:GTPase activity"/>
    <property type="evidence" value="ECO:0007669"/>
    <property type="project" value="InterPro"/>
</dbReference>
<keyword evidence="2" id="KW-0963">Cytoplasm</keyword>
<dbReference type="AlphaFoldDB" id="A0A9Q1AYL4"/>
<dbReference type="Gene3D" id="3.40.50.300">
    <property type="entry name" value="P-loop containing nucleotide triphosphate hydrolases"/>
    <property type="match status" value="1"/>
</dbReference>
<evidence type="ECO:0000256" key="3">
    <source>
        <dbReference type="ARBA" id="ARBA00022741"/>
    </source>
</evidence>
<accession>A0A9Q1AYL4</accession>
<dbReference type="InterPro" id="IPR022812">
    <property type="entry name" value="Dynamin"/>
</dbReference>
<dbReference type="OrthoDB" id="5061070at2759"/>
<protein>
    <recommendedName>
        <fullName evidence="11">Interferon-induced GTP-binding protein Mx</fullName>
    </recommendedName>
</protein>
<dbReference type="Proteomes" id="UP001142489">
    <property type="component" value="Unassembled WGS sequence"/>
</dbReference>
<dbReference type="GO" id="GO:0005874">
    <property type="term" value="C:microtubule"/>
    <property type="evidence" value="ECO:0007669"/>
    <property type="project" value="TreeGrafter"/>
</dbReference>
<gene>
    <name evidence="9" type="ORF">JRQ81_020100</name>
</gene>
<dbReference type="InterPro" id="IPR000375">
    <property type="entry name" value="Dynamin_stalk"/>
</dbReference>
<dbReference type="GO" id="GO:0008017">
    <property type="term" value="F:microtubule binding"/>
    <property type="evidence" value="ECO:0007669"/>
    <property type="project" value="TreeGrafter"/>
</dbReference>
<sequence length="651" mass="74186">MVTQELILLVVTKTTLCFILAQGTAGASLCTQYEEKIRPCIDLIDSLRALGVEKDLALPAIAVIGDQSSGKSSVLEALSGVALPRGSGIVTRCPLELKMKKVQQKNWKGKIQYLGVEQELKCPLEVEAAVVRAQNALAGEGVGISQNLITLEITSHDVPDLTLIDLPGITRVAVRDQPQDIGQQIMKLIEKYISKQETINLVVVPSNIDIATMEALKMAQVVDPQGERTLGILTKPDLVDRGAEEEVIDIVRNQRVPLRKGYMIVKCRGQEDIKNRMSLADANQKEIRFFKEHEFFSCLLEEKKATIPLLAERLTQELIDHINKSLPHLEKQIKDKLEAAQQQLLLCGQDVPETTEDKMRFLIEIIKCFNQAISKTKEGEDTFVNPGEKRLITSMRQFFNKWQDEINNNALNVQDLLKDEICIFELKYRGKELPGFVNYKTFENIDCPCNHQSPHISHSKLPMKEMDLIIMWVKYYLLFQVAEHIVSNIDSDWLRTGKNNINDIKQKQEERAENMIKTQFKLENVVYCQDNLYSEDIKIVREKPSVLDNLSKYVRSIAVNCSVEEIAYHLNAYFKSTGVRLGTQIPMIILTYILQDFAEELHNAMMGLLQMNDQFDVLLQERHDAAHTRATLKERIKRLTKARQRLARYTV</sequence>
<dbReference type="SMART" id="SM00053">
    <property type="entry name" value="DYNc"/>
    <property type="match status" value="1"/>
</dbReference>
<keyword evidence="3 5" id="KW-0547">Nucleotide-binding</keyword>
<dbReference type="GO" id="GO:0031623">
    <property type="term" value="P:receptor internalization"/>
    <property type="evidence" value="ECO:0007669"/>
    <property type="project" value="TreeGrafter"/>
</dbReference>
<dbReference type="PANTHER" id="PTHR11566:SF231">
    <property type="entry name" value="INTERFERON-INDUCED GTP-BINDING PROTEIN MX"/>
    <property type="match status" value="1"/>
</dbReference>
<dbReference type="PROSITE" id="PS51388">
    <property type="entry name" value="GED"/>
    <property type="match status" value="1"/>
</dbReference>
<evidence type="ECO:0000259" key="7">
    <source>
        <dbReference type="PROSITE" id="PS51388"/>
    </source>
</evidence>
<dbReference type="InterPro" id="IPR019762">
    <property type="entry name" value="Dynamin_GTPase_CS"/>
</dbReference>
<comment type="similarity">
    <text evidence="5">Belongs to the TRAFAC class dynamin-like GTPase superfamily. Dynamin/Fzo/YdjA family.</text>
</comment>
<dbReference type="InterPro" id="IPR027417">
    <property type="entry name" value="P-loop_NTPase"/>
</dbReference>
<evidence type="ECO:0000256" key="5">
    <source>
        <dbReference type="RuleBase" id="RU003932"/>
    </source>
</evidence>
<dbReference type="GO" id="GO:0005886">
    <property type="term" value="C:plasma membrane"/>
    <property type="evidence" value="ECO:0007669"/>
    <property type="project" value="TreeGrafter"/>
</dbReference>
<keyword evidence="6" id="KW-0732">Signal</keyword>
<dbReference type="SUPFAM" id="SSF52540">
    <property type="entry name" value="P-loop containing nucleoside triphosphate hydrolases"/>
    <property type="match status" value="1"/>
</dbReference>
<dbReference type="CDD" id="cd08771">
    <property type="entry name" value="DLP_1"/>
    <property type="match status" value="1"/>
</dbReference>
<dbReference type="SMART" id="SM00302">
    <property type="entry name" value="GED"/>
    <property type="match status" value="1"/>
</dbReference>
<keyword evidence="4 5" id="KW-0342">GTP-binding</keyword>
<dbReference type="GO" id="GO:0005634">
    <property type="term" value="C:nucleus"/>
    <property type="evidence" value="ECO:0007669"/>
    <property type="project" value="TreeGrafter"/>
</dbReference>
<dbReference type="Pfam" id="PF02212">
    <property type="entry name" value="GED"/>
    <property type="match status" value="1"/>
</dbReference>
<evidence type="ECO:0008006" key="11">
    <source>
        <dbReference type="Google" id="ProtNLM"/>
    </source>
</evidence>
<dbReference type="EMBL" id="JAPFRF010000010">
    <property type="protein sequence ID" value="KAJ7320589.1"/>
    <property type="molecule type" value="Genomic_DNA"/>
</dbReference>
<evidence type="ECO:0000256" key="6">
    <source>
        <dbReference type="SAM" id="SignalP"/>
    </source>
</evidence>
<name>A0A9Q1AYL4_9SAUR</name>
<feature type="domain" description="GED" evidence="7">
    <location>
        <begin position="563"/>
        <end position="651"/>
    </location>
</feature>
<dbReference type="PRINTS" id="PR00195">
    <property type="entry name" value="DYNAMIN"/>
</dbReference>
<dbReference type="InterPro" id="IPR030381">
    <property type="entry name" value="G_DYNAMIN_dom"/>
</dbReference>
<feature type="signal peptide" evidence="6">
    <location>
        <begin position="1"/>
        <end position="17"/>
    </location>
</feature>
<dbReference type="Pfam" id="PF00350">
    <property type="entry name" value="Dynamin_N"/>
    <property type="match status" value="1"/>
</dbReference>
<comment type="caution">
    <text evidence="9">The sequence shown here is derived from an EMBL/GenBank/DDBJ whole genome shotgun (WGS) entry which is preliminary data.</text>
</comment>
<dbReference type="PANTHER" id="PTHR11566">
    <property type="entry name" value="DYNAMIN"/>
    <property type="match status" value="1"/>
</dbReference>
<keyword evidence="10" id="KW-1185">Reference proteome</keyword>
<evidence type="ECO:0000313" key="10">
    <source>
        <dbReference type="Proteomes" id="UP001142489"/>
    </source>
</evidence>
<evidence type="ECO:0000256" key="1">
    <source>
        <dbReference type="ARBA" id="ARBA00004496"/>
    </source>
</evidence>
<dbReference type="FunFam" id="3.40.50.300:FF:000621">
    <property type="entry name" value="Interferon-induced GTP-binding protein Mx1"/>
    <property type="match status" value="1"/>
</dbReference>
<dbReference type="InterPro" id="IPR001401">
    <property type="entry name" value="Dynamin_GTPase"/>
</dbReference>
<proteinExistence type="inferred from homology"/>
<evidence type="ECO:0000256" key="2">
    <source>
        <dbReference type="ARBA" id="ARBA00022490"/>
    </source>
</evidence>
<dbReference type="InterPro" id="IPR003130">
    <property type="entry name" value="GED"/>
</dbReference>
<feature type="chain" id="PRO_5040243753" description="Interferon-induced GTP-binding protein Mx" evidence="6">
    <location>
        <begin position="18"/>
        <end position="651"/>
    </location>
</feature>
<dbReference type="GO" id="GO:0005737">
    <property type="term" value="C:cytoplasm"/>
    <property type="evidence" value="ECO:0007669"/>
    <property type="project" value="UniProtKB-SubCell"/>
</dbReference>
<dbReference type="InterPro" id="IPR045063">
    <property type="entry name" value="Dynamin_N"/>
</dbReference>
<dbReference type="GO" id="GO:0051607">
    <property type="term" value="P:defense response to virus"/>
    <property type="evidence" value="ECO:0007669"/>
    <property type="project" value="TreeGrafter"/>
</dbReference>
<evidence type="ECO:0000313" key="9">
    <source>
        <dbReference type="EMBL" id="KAJ7320589.1"/>
    </source>
</evidence>
<dbReference type="GO" id="GO:0005525">
    <property type="term" value="F:GTP binding"/>
    <property type="evidence" value="ECO:0007669"/>
    <property type="project" value="UniProtKB-KW"/>
</dbReference>
<dbReference type="PROSITE" id="PS51718">
    <property type="entry name" value="G_DYNAMIN_2"/>
    <property type="match status" value="1"/>
</dbReference>
<dbReference type="Pfam" id="PF01031">
    <property type="entry name" value="Dynamin_M"/>
    <property type="match status" value="1"/>
</dbReference>
<dbReference type="FunFam" id="1.20.120.1240:FF:000007">
    <property type="entry name" value="Interferon-induced GTP-binding protein Mx1"/>
    <property type="match status" value="1"/>
</dbReference>
<organism evidence="9 10">
    <name type="scientific">Phrynocephalus forsythii</name>
    <dbReference type="NCBI Taxonomy" id="171643"/>
    <lineage>
        <taxon>Eukaryota</taxon>
        <taxon>Metazoa</taxon>
        <taxon>Chordata</taxon>
        <taxon>Craniata</taxon>
        <taxon>Vertebrata</taxon>
        <taxon>Euteleostomi</taxon>
        <taxon>Lepidosauria</taxon>
        <taxon>Squamata</taxon>
        <taxon>Bifurcata</taxon>
        <taxon>Unidentata</taxon>
        <taxon>Episquamata</taxon>
        <taxon>Toxicofera</taxon>
        <taxon>Iguania</taxon>
        <taxon>Acrodonta</taxon>
        <taxon>Agamidae</taxon>
        <taxon>Agaminae</taxon>
        <taxon>Phrynocephalus</taxon>
    </lineage>
</organism>